<sequence>MDALATVAARLRTAGAVAGTAEEASFDTALRRGRALRADPGDVTLNSS</sequence>
<dbReference type="EMBL" id="MTHB01000290">
    <property type="protein sequence ID" value="OXC71847.1"/>
    <property type="molecule type" value="Genomic_DNA"/>
</dbReference>
<protein>
    <submittedName>
        <fullName evidence="1">Uncharacterized protein</fullName>
    </submittedName>
</protein>
<dbReference type="AlphaFoldDB" id="A0A226WM47"/>
<evidence type="ECO:0000313" key="1">
    <source>
        <dbReference type="EMBL" id="OXC71847.1"/>
    </source>
</evidence>
<gene>
    <name evidence="1" type="ORF">BSU04_44405</name>
</gene>
<accession>A0A226WM47</accession>
<organism evidence="1 2">
    <name type="scientific">Caballeronia sordidicola</name>
    <name type="common">Burkholderia sordidicola</name>
    <dbReference type="NCBI Taxonomy" id="196367"/>
    <lineage>
        <taxon>Bacteria</taxon>
        <taxon>Pseudomonadati</taxon>
        <taxon>Pseudomonadota</taxon>
        <taxon>Betaproteobacteria</taxon>
        <taxon>Burkholderiales</taxon>
        <taxon>Burkholderiaceae</taxon>
        <taxon>Caballeronia</taxon>
    </lineage>
</organism>
<comment type="caution">
    <text evidence="1">The sequence shown here is derived from an EMBL/GenBank/DDBJ whole genome shotgun (WGS) entry which is preliminary data.</text>
</comment>
<name>A0A226WM47_CABSO</name>
<dbReference type="Proteomes" id="UP000214720">
    <property type="component" value="Unassembled WGS sequence"/>
</dbReference>
<reference evidence="2" key="1">
    <citation type="submission" date="2017-01" db="EMBL/GenBank/DDBJ databases">
        <title>Genome Analysis of Deinococcus marmoris KOPRI26562.</title>
        <authorList>
            <person name="Kim J.H."/>
            <person name="Oh H.-M."/>
        </authorList>
    </citation>
    <scope>NUCLEOTIDE SEQUENCE [LARGE SCALE GENOMIC DNA]</scope>
    <source>
        <strain evidence="2">PAMC 26633</strain>
    </source>
</reference>
<evidence type="ECO:0000313" key="2">
    <source>
        <dbReference type="Proteomes" id="UP000214720"/>
    </source>
</evidence>
<proteinExistence type="predicted"/>